<dbReference type="PANTHER" id="PTHR21141:SF5">
    <property type="entry name" value="LARGE RIBOSOMAL SUBUNIT PROTEIN P2"/>
    <property type="match status" value="1"/>
</dbReference>
<feature type="compositionally biased region" description="Polar residues" evidence="4">
    <location>
        <begin position="71"/>
        <end position="84"/>
    </location>
</feature>
<dbReference type="OrthoDB" id="1227494at2759"/>
<dbReference type="AlphaFoldDB" id="E0S7T4"/>
<dbReference type="FunFam" id="1.10.10.1410:FF:000002">
    <property type="entry name" value="60S acidic ribosomal protein P2"/>
    <property type="match status" value="1"/>
</dbReference>
<evidence type="ECO:0000256" key="2">
    <source>
        <dbReference type="ARBA" id="ARBA00022980"/>
    </source>
</evidence>
<dbReference type="RefSeq" id="XP_003073129.1">
    <property type="nucleotide sequence ID" value="XM_003073083.1"/>
</dbReference>
<dbReference type="GeneID" id="9697946"/>
<evidence type="ECO:0000313" key="6">
    <source>
        <dbReference type="Proteomes" id="UP000002313"/>
    </source>
</evidence>
<dbReference type="InterPro" id="IPR038716">
    <property type="entry name" value="P1/P2_N_sf"/>
</dbReference>
<dbReference type="InterPro" id="IPR044076">
    <property type="entry name" value="Ribosomal_P2"/>
</dbReference>
<dbReference type="KEGG" id="ein:Eint_070040"/>
<comment type="similarity">
    <text evidence="1">Belongs to the eukaryotic ribosomal protein P1/P2 family.</text>
</comment>
<protein>
    <submittedName>
        <fullName evidence="5">60S acidic ribosomal protein P2</fullName>
    </submittedName>
</protein>
<evidence type="ECO:0000256" key="3">
    <source>
        <dbReference type="ARBA" id="ARBA00023274"/>
    </source>
</evidence>
<dbReference type="HOGENOM" id="CLU_114656_0_2_1"/>
<proteinExistence type="inferred from homology"/>
<evidence type="ECO:0000256" key="4">
    <source>
        <dbReference type="SAM" id="MobiDB-lite"/>
    </source>
</evidence>
<evidence type="ECO:0000313" key="5">
    <source>
        <dbReference type="EMBL" id="ADM11769.1"/>
    </source>
</evidence>
<sequence>MEYVAAYVMFDKVGKELNEKSMMDLFDAIGGKVEPETMRLFLSKVAGKSIDEVMSKGKEFMASLAISSAREQAPAQSTDASAPSQAAETKDEEEEDFDIFAAF</sequence>
<dbReference type="GO" id="GO:0003735">
    <property type="term" value="F:structural constituent of ribosome"/>
    <property type="evidence" value="ECO:0007669"/>
    <property type="project" value="InterPro"/>
</dbReference>
<dbReference type="Pfam" id="PF00428">
    <property type="entry name" value="Ribosomal_60s"/>
    <property type="match status" value="1"/>
</dbReference>
<dbReference type="Gene3D" id="1.10.10.1410">
    <property type="match status" value="1"/>
</dbReference>
<dbReference type="GO" id="GO:0022625">
    <property type="term" value="C:cytosolic large ribosomal subunit"/>
    <property type="evidence" value="ECO:0007669"/>
    <property type="project" value="InterPro"/>
</dbReference>
<evidence type="ECO:0000256" key="1">
    <source>
        <dbReference type="ARBA" id="ARBA00005436"/>
    </source>
</evidence>
<dbReference type="EMBL" id="CP001948">
    <property type="protein sequence ID" value="ADM11769.1"/>
    <property type="molecule type" value="Genomic_DNA"/>
</dbReference>
<keyword evidence="2 5" id="KW-0689">Ribosomal protein</keyword>
<gene>
    <name evidence="5" type="ORF">Eint_070040</name>
</gene>
<dbReference type="GO" id="GO:0002182">
    <property type="term" value="P:cytoplasmic translational elongation"/>
    <property type="evidence" value="ECO:0007669"/>
    <property type="project" value="InterPro"/>
</dbReference>
<dbReference type="VEuPathDB" id="MicrosporidiaDB:Eint_070040"/>
<reference evidence="5 6" key="2">
    <citation type="journal article" date="2012" name="Proc. Natl. Acad. Sci. U.S.A.">
        <title>Gain and loss of multiple functionally related, horizontally transferred genes in the reduced genomes of two microsporidian parasites.</title>
        <authorList>
            <person name="Pombert J.-F."/>
            <person name="Selman M."/>
            <person name="Burki F."/>
            <person name="Bardell F.T."/>
            <person name="Farinelli L."/>
            <person name="Solter L.F."/>
            <person name="Whitman D.W."/>
            <person name="Weiss L.M."/>
            <person name="Corradi N."/>
            <person name="Keeling P.J."/>
        </authorList>
    </citation>
    <scope>NUCLEOTIDE SEQUENCE [LARGE SCALE GENOMIC DNA]</scope>
    <source>
        <strain evidence="5 6">ATCC 50506</strain>
    </source>
</reference>
<dbReference type="PANTHER" id="PTHR21141">
    <property type="entry name" value="60S ACIDIC RIBOSOMAL PROTEIN FAMILY MEMBER"/>
    <property type="match status" value="1"/>
</dbReference>
<dbReference type="Proteomes" id="UP000002313">
    <property type="component" value="Chromosome VII"/>
</dbReference>
<reference evidence="5 6" key="1">
    <citation type="journal article" date="2010" name="Nat. Commun.">
        <title>The complete sequence of the smallest known nuclear genome from the microsporidian Encephalitozoon intestinalis.</title>
        <authorList>
            <person name="Corradi N."/>
            <person name="Pombert J.-F."/>
            <person name="Farinelli L."/>
            <person name="Didier E.S."/>
            <person name="Keeling P.J."/>
        </authorList>
    </citation>
    <scope>NUCLEOTIDE SEQUENCE [LARGE SCALE GENOMIC DNA]</scope>
    <source>
        <strain evidence="5 6">ATCC 50506</strain>
    </source>
</reference>
<keyword evidence="6" id="KW-1185">Reference proteome</keyword>
<feature type="region of interest" description="Disordered" evidence="4">
    <location>
        <begin position="71"/>
        <end position="95"/>
    </location>
</feature>
<accession>E0S7T4</accession>
<keyword evidence="3" id="KW-0687">Ribonucleoprotein</keyword>
<name>E0S7T4_ENCIT</name>
<organism evidence="5 6">
    <name type="scientific">Encephalitozoon intestinalis (strain ATCC 50506)</name>
    <name type="common">Microsporidian parasite</name>
    <name type="synonym">Septata intestinalis</name>
    <dbReference type="NCBI Taxonomy" id="876142"/>
    <lineage>
        <taxon>Eukaryota</taxon>
        <taxon>Fungi</taxon>
        <taxon>Fungi incertae sedis</taxon>
        <taxon>Microsporidia</taxon>
        <taxon>Unikaryonidae</taxon>
        <taxon>Encephalitozoon</taxon>
    </lineage>
</organism>